<dbReference type="RefSeq" id="WP_379893779.1">
    <property type="nucleotide sequence ID" value="NZ_CBCSCT010000113.1"/>
</dbReference>
<dbReference type="Pfam" id="PF18145">
    <property type="entry name" value="SAVED"/>
    <property type="match status" value="1"/>
</dbReference>
<keyword evidence="4" id="KW-1185">Reference proteome</keyword>
<accession>A0ABW1IMZ9</accession>
<dbReference type="Proteomes" id="UP001596250">
    <property type="component" value="Unassembled WGS sequence"/>
</dbReference>
<gene>
    <name evidence="3" type="ORF">ACFPXP_08395</name>
</gene>
<feature type="domain" description="SMODS-associated and fused to various effectors" evidence="2">
    <location>
        <begin position="297"/>
        <end position="479"/>
    </location>
</feature>
<comment type="caution">
    <text evidence="3">The sequence shown here is derived from an EMBL/GenBank/DDBJ whole genome shotgun (WGS) entry which is preliminary data.</text>
</comment>
<sequence>MTDNNKSKPSLLEAESQGGDTAETGFDFQTSLILSKIPFWLSFEGFDSLIREGVADFEAKFFSPAEGIAREALEAKNHHIAPKEFWEEIERFKELDEGSPGTFGRFTLCCNGISEDIKPLINGLRRIRDPQPFYEDSSGVAVNSYADYVDRVRKFGKDENMAKFLYKKVLIEPNWNLLSDEQTAKGLFQEQLLRHLPDYLDIPGRDLAGIFNNLLALIRSNKARPITRKQIEETMQSAISEKYRTPPKPVVISTETEEVIKSDTSLQFEWASFFGGAERNYPPAVEWNSKLIPQLSETSKWIKEQRRTRRVELKGNRRISAAIAIGKVFSAVAGFAIDMDYRGELWSTDDHADSQTPDYALTSTVIKGSGDRLVVTVGIMKENLVSEVEAFMKRNEISHLSKLHLYSSQAIVSAKQANSIVEKIKREISTVAGSMEAKKIDLFYAGPTHLALFLGYRSNALPPIQCFEMVRHNEYVPTCLLR</sequence>
<protein>
    <submittedName>
        <fullName evidence="3">SAVED domain-containing protein</fullName>
    </submittedName>
</protein>
<evidence type="ECO:0000313" key="3">
    <source>
        <dbReference type="EMBL" id="MFC5986447.1"/>
    </source>
</evidence>
<name>A0ABW1IMZ9_9BACL</name>
<evidence type="ECO:0000256" key="1">
    <source>
        <dbReference type="SAM" id="MobiDB-lite"/>
    </source>
</evidence>
<evidence type="ECO:0000259" key="2">
    <source>
        <dbReference type="Pfam" id="PF18145"/>
    </source>
</evidence>
<dbReference type="InterPro" id="IPR040836">
    <property type="entry name" value="SAVED"/>
</dbReference>
<reference evidence="4" key="1">
    <citation type="journal article" date="2019" name="Int. J. Syst. Evol. Microbiol.">
        <title>The Global Catalogue of Microorganisms (GCM) 10K type strain sequencing project: providing services to taxonomists for standard genome sequencing and annotation.</title>
        <authorList>
            <consortium name="The Broad Institute Genomics Platform"/>
            <consortium name="The Broad Institute Genome Sequencing Center for Infectious Disease"/>
            <person name="Wu L."/>
            <person name="Ma J."/>
        </authorList>
    </citation>
    <scope>NUCLEOTIDE SEQUENCE [LARGE SCALE GENOMIC DNA]</scope>
    <source>
        <strain evidence="4">CCM 8749</strain>
    </source>
</reference>
<feature type="region of interest" description="Disordered" evidence="1">
    <location>
        <begin position="1"/>
        <end position="20"/>
    </location>
</feature>
<evidence type="ECO:0000313" key="4">
    <source>
        <dbReference type="Proteomes" id="UP001596250"/>
    </source>
</evidence>
<proteinExistence type="predicted"/>
<organism evidence="3 4">
    <name type="scientific">Marinicrinis lubricantis</name>
    <dbReference type="NCBI Taxonomy" id="2086470"/>
    <lineage>
        <taxon>Bacteria</taxon>
        <taxon>Bacillati</taxon>
        <taxon>Bacillota</taxon>
        <taxon>Bacilli</taxon>
        <taxon>Bacillales</taxon>
        <taxon>Paenibacillaceae</taxon>
    </lineage>
</organism>
<dbReference type="NCBIfam" id="NF033611">
    <property type="entry name" value="SAVED"/>
    <property type="match status" value="1"/>
</dbReference>
<dbReference type="EMBL" id="JBHSQV010000099">
    <property type="protein sequence ID" value="MFC5986447.1"/>
    <property type="molecule type" value="Genomic_DNA"/>
</dbReference>